<proteinExistence type="predicted"/>
<dbReference type="EMBL" id="UINC01123938">
    <property type="protein sequence ID" value="SVD00745.1"/>
    <property type="molecule type" value="Genomic_DNA"/>
</dbReference>
<organism evidence="2">
    <name type="scientific">marine metagenome</name>
    <dbReference type="NCBI Taxonomy" id="408172"/>
    <lineage>
        <taxon>unclassified sequences</taxon>
        <taxon>metagenomes</taxon>
        <taxon>ecological metagenomes</taxon>
    </lineage>
</organism>
<reference evidence="2" key="1">
    <citation type="submission" date="2018-05" db="EMBL/GenBank/DDBJ databases">
        <authorList>
            <person name="Lanie J.A."/>
            <person name="Ng W.-L."/>
            <person name="Kazmierczak K.M."/>
            <person name="Andrzejewski T.M."/>
            <person name="Davidsen T.M."/>
            <person name="Wayne K.J."/>
            <person name="Tettelin H."/>
            <person name="Glass J.I."/>
            <person name="Rusch D."/>
            <person name="Podicherti R."/>
            <person name="Tsui H.-C.T."/>
            <person name="Winkler M.E."/>
        </authorList>
    </citation>
    <scope>NUCLEOTIDE SEQUENCE</scope>
</reference>
<gene>
    <name evidence="2" type="ORF">METZ01_LOCUS353599</name>
</gene>
<keyword evidence="1" id="KW-0175">Coiled coil</keyword>
<evidence type="ECO:0000256" key="1">
    <source>
        <dbReference type="SAM" id="Coils"/>
    </source>
</evidence>
<evidence type="ECO:0000313" key="2">
    <source>
        <dbReference type="EMBL" id="SVD00745.1"/>
    </source>
</evidence>
<protein>
    <submittedName>
        <fullName evidence="2">Uncharacterized protein</fullName>
    </submittedName>
</protein>
<accession>A0A382RUA7</accession>
<sequence>MTLANGTIDSLNFTIESTNLLIDEMRDRVDSLTVVDTKLLESVQRLNKEVRHWRELAGEHQRKNEQLSRQIESLKRDKQTDQRQISQLRSQADSINSALLDAHTAIRRQEDHIRGMGQELGKSQDEVAMLREAQVSVRLYAASEDYLKESGYLKVKRPFGRGFRKDYNLLQPLDATDPRVRLAPIDEAIEIEGDIDVLVDRYGKVNKDAYERRRLENGATAITFTDQLYGGADVLIVLK</sequence>
<dbReference type="AlphaFoldDB" id="A0A382RUA7"/>
<name>A0A382RUA7_9ZZZZ</name>
<feature type="coiled-coil region" evidence="1">
    <location>
        <begin position="43"/>
        <end position="91"/>
    </location>
</feature>